<keyword evidence="2 3" id="KW-0378">Hydrolase</keyword>
<dbReference type="SUPFAM" id="SSF55811">
    <property type="entry name" value="Nudix"/>
    <property type="match status" value="1"/>
</dbReference>
<evidence type="ECO:0000256" key="1">
    <source>
        <dbReference type="ARBA" id="ARBA00001946"/>
    </source>
</evidence>
<reference evidence="5" key="1">
    <citation type="submission" date="2015-06" db="EMBL/GenBank/DDBJ databases">
        <authorList>
            <person name="Liu B."/>
            <person name="Wang J."/>
            <person name="Zhu Y."/>
            <person name="Liu G."/>
            <person name="Chen Q."/>
            <person name="Zheng C."/>
            <person name="Che J."/>
            <person name="Ge C."/>
            <person name="Shi H."/>
            <person name="Pan Z."/>
            <person name="Liu X."/>
        </authorList>
    </citation>
    <scope>NUCLEOTIDE SEQUENCE [LARGE SCALE GENOMIC DNA]</scope>
    <source>
        <strain evidence="5">DSM 16346</strain>
    </source>
</reference>
<dbReference type="CDD" id="cd02883">
    <property type="entry name" value="NUDIX_Hydrolase"/>
    <property type="match status" value="1"/>
</dbReference>
<evidence type="ECO:0000313" key="5">
    <source>
        <dbReference type="EMBL" id="KMM37683.1"/>
    </source>
</evidence>
<sequence length="123" mass="14121">MVVNEEGDILLVKNPNRGWEFPGGYVDKEETLQHAATREVREESGIEIQVTDLVGVEQISSKRLNVFVFKGRPISGELSLSNETWDVGYFTRGESLSKIKLERYKERLLRCMDEQNTPFLLES</sequence>
<accession>A0A0J6CX56</accession>
<feature type="domain" description="Nudix hydrolase" evidence="4">
    <location>
        <begin position="1"/>
        <end position="123"/>
    </location>
</feature>
<organism evidence="5 6">
    <name type="scientific">Guptibacillus hwajinpoensis</name>
    <dbReference type="NCBI Taxonomy" id="208199"/>
    <lineage>
        <taxon>Bacteria</taxon>
        <taxon>Bacillati</taxon>
        <taxon>Bacillota</taxon>
        <taxon>Bacilli</taxon>
        <taxon>Bacillales</taxon>
        <taxon>Guptibacillaceae</taxon>
        <taxon>Guptibacillus</taxon>
    </lineage>
</organism>
<dbReference type="EMBL" id="LELK01000004">
    <property type="protein sequence ID" value="KMM37683.1"/>
    <property type="molecule type" value="Genomic_DNA"/>
</dbReference>
<proteinExistence type="inferred from homology"/>
<dbReference type="PROSITE" id="PS51462">
    <property type="entry name" value="NUDIX"/>
    <property type="match status" value="1"/>
</dbReference>
<dbReference type="OrthoDB" id="9816289at2"/>
<dbReference type="InterPro" id="IPR000086">
    <property type="entry name" value="NUDIX_hydrolase_dom"/>
</dbReference>
<evidence type="ECO:0000259" key="4">
    <source>
        <dbReference type="PROSITE" id="PS51462"/>
    </source>
</evidence>
<dbReference type="AlphaFoldDB" id="A0A0J6CX56"/>
<name>A0A0J6CX56_9BACL</name>
<dbReference type="InterPro" id="IPR020084">
    <property type="entry name" value="NUDIX_hydrolase_CS"/>
</dbReference>
<comment type="cofactor">
    <cofactor evidence="1">
        <name>Mg(2+)</name>
        <dbReference type="ChEBI" id="CHEBI:18420"/>
    </cofactor>
</comment>
<dbReference type="Pfam" id="PF00293">
    <property type="entry name" value="NUDIX"/>
    <property type="match status" value="1"/>
</dbReference>
<dbReference type="GO" id="GO:0016787">
    <property type="term" value="F:hydrolase activity"/>
    <property type="evidence" value="ECO:0007669"/>
    <property type="project" value="UniProtKB-KW"/>
</dbReference>
<protein>
    <submittedName>
        <fullName evidence="5">ADP-ribose pyrophosphatase</fullName>
    </submittedName>
</protein>
<dbReference type="PROSITE" id="PS00893">
    <property type="entry name" value="NUDIX_BOX"/>
    <property type="match status" value="1"/>
</dbReference>
<dbReference type="STRING" id="157733.AB986_13405"/>
<dbReference type="PANTHER" id="PTHR43046:SF14">
    <property type="entry name" value="MUTT_NUDIX FAMILY PROTEIN"/>
    <property type="match status" value="1"/>
</dbReference>
<dbReference type="Gene3D" id="3.90.79.10">
    <property type="entry name" value="Nucleoside Triphosphate Pyrophosphohydrolase"/>
    <property type="match status" value="1"/>
</dbReference>
<dbReference type="InterPro" id="IPR015797">
    <property type="entry name" value="NUDIX_hydrolase-like_dom_sf"/>
</dbReference>
<evidence type="ECO:0000313" key="6">
    <source>
        <dbReference type="Proteomes" id="UP000035996"/>
    </source>
</evidence>
<evidence type="ECO:0000256" key="2">
    <source>
        <dbReference type="ARBA" id="ARBA00022801"/>
    </source>
</evidence>
<dbReference type="Proteomes" id="UP000035996">
    <property type="component" value="Unassembled WGS sequence"/>
</dbReference>
<comment type="caution">
    <text evidence="5">The sequence shown here is derived from an EMBL/GenBank/DDBJ whole genome shotgun (WGS) entry which is preliminary data.</text>
</comment>
<evidence type="ECO:0000256" key="3">
    <source>
        <dbReference type="RuleBase" id="RU003476"/>
    </source>
</evidence>
<gene>
    <name evidence="5" type="ORF">AB986_13405</name>
</gene>
<dbReference type="InterPro" id="IPR020476">
    <property type="entry name" value="Nudix_hydrolase"/>
</dbReference>
<keyword evidence="6" id="KW-1185">Reference proteome</keyword>
<dbReference type="PANTHER" id="PTHR43046">
    <property type="entry name" value="GDP-MANNOSE MANNOSYL HYDROLASE"/>
    <property type="match status" value="1"/>
</dbReference>
<dbReference type="PRINTS" id="PR00502">
    <property type="entry name" value="NUDIXFAMILY"/>
</dbReference>
<comment type="similarity">
    <text evidence="3">Belongs to the Nudix hydrolase family.</text>
</comment>